<feature type="transmembrane region" description="Helical" evidence="14">
    <location>
        <begin position="476"/>
        <end position="501"/>
    </location>
</feature>
<evidence type="ECO:0000256" key="3">
    <source>
        <dbReference type="ARBA" id="ARBA00022771"/>
    </source>
</evidence>
<keyword evidence="2" id="KW-0479">Metal-binding</keyword>
<keyword evidence="5 12" id="KW-0689">Ribosomal protein</keyword>
<keyword evidence="4" id="KW-0862">Zinc</keyword>
<feature type="domain" description="RING-type" evidence="15">
    <location>
        <begin position="326"/>
        <end position="373"/>
    </location>
</feature>
<dbReference type="NCBIfam" id="TIGR01028">
    <property type="entry name" value="uS7_euk_arch"/>
    <property type="match status" value="1"/>
</dbReference>
<dbReference type="EMBL" id="AKHW03005753">
    <property type="protein sequence ID" value="KYO25547.1"/>
    <property type="molecule type" value="Genomic_DNA"/>
</dbReference>
<proteinExistence type="inferred from homology"/>
<feature type="compositionally biased region" description="Acidic residues" evidence="13">
    <location>
        <begin position="313"/>
        <end position="322"/>
    </location>
</feature>
<dbReference type="GO" id="GO:0003723">
    <property type="term" value="F:RNA binding"/>
    <property type="evidence" value="ECO:0007669"/>
    <property type="project" value="InterPro"/>
</dbReference>
<dbReference type="Pfam" id="PF00177">
    <property type="entry name" value="Ribosomal_S7"/>
    <property type="match status" value="1"/>
</dbReference>
<comment type="similarity">
    <text evidence="1 12">Belongs to the universal ribosomal protein uS7 family.</text>
</comment>
<dbReference type="InterPro" id="IPR000235">
    <property type="entry name" value="Ribosomal_uS7"/>
</dbReference>
<dbReference type="SMART" id="SM00184">
    <property type="entry name" value="RING"/>
    <property type="match status" value="1"/>
</dbReference>
<dbReference type="PANTHER" id="PTHR11205">
    <property type="entry name" value="RIBOSOMAL PROTEIN S7"/>
    <property type="match status" value="1"/>
</dbReference>
<dbReference type="PROSITE" id="PS50089">
    <property type="entry name" value="ZF_RING_2"/>
    <property type="match status" value="1"/>
</dbReference>
<evidence type="ECO:0000256" key="6">
    <source>
        <dbReference type="ARBA" id="ARBA00023274"/>
    </source>
</evidence>
<evidence type="ECO:0000256" key="1">
    <source>
        <dbReference type="ARBA" id="ARBA00007151"/>
    </source>
</evidence>
<organism evidence="16 17">
    <name type="scientific">Alligator mississippiensis</name>
    <name type="common">American alligator</name>
    <dbReference type="NCBI Taxonomy" id="8496"/>
    <lineage>
        <taxon>Eukaryota</taxon>
        <taxon>Metazoa</taxon>
        <taxon>Chordata</taxon>
        <taxon>Craniata</taxon>
        <taxon>Vertebrata</taxon>
        <taxon>Euteleostomi</taxon>
        <taxon>Archelosauria</taxon>
        <taxon>Archosauria</taxon>
        <taxon>Crocodylia</taxon>
        <taxon>Alligatoridae</taxon>
        <taxon>Alligatorinae</taxon>
        <taxon>Alligator</taxon>
    </lineage>
</organism>
<dbReference type="PROSITE" id="PS00052">
    <property type="entry name" value="RIBOSOMAL_S7"/>
    <property type="match status" value="1"/>
</dbReference>
<comment type="caution">
    <text evidence="16">The sequence shown here is derived from an EMBL/GenBank/DDBJ whole genome shotgun (WGS) entry which is preliminary data.</text>
</comment>
<dbReference type="InterPro" id="IPR005716">
    <property type="entry name" value="Ribosomal_uS7_euk/arc"/>
</dbReference>
<dbReference type="Pfam" id="PF13445">
    <property type="entry name" value="zf-RING_UBOX"/>
    <property type="match status" value="1"/>
</dbReference>
<dbReference type="CDD" id="cd14867">
    <property type="entry name" value="uS7_Eukaryote"/>
    <property type="match status" value="1"/>
</dbReference>
<dbReference type="Proteomes" id="UP000050525">
    <property type="component" value="Unassembled WGS sequence"/>
</dbReference>
<keyword evidence="14" id="KW-0472">Membrane</keyword>
<dbReference type="PROSITE" id="PS00518">
    <property type="entry name" value="ZF_RING_1"/>
    <property type="match status" value="1"/>
</dbReference>
<keyword evidence="14" id="KW-1133">Transmembrane helix</keyword>
<dbReference type="InterPro" id="IPR001841">
    <property type="entry name" value="Znf_RING"/>
</dbReference>
<feature type="region of interest" description="Disordered" evidence="13">
    <location>
        <begin position="291"/>
        <end position="322"/>
    </location>
</feature>
<dbReference type="InterPro" id="IPR020606">
    <property type="entry name" value="Ribosomal_uS7_CS"/>
</dbReference>
<name>A0A151MLX2_ALLMI</name>
<keyword evidence="3 11" id="KW-0863">Zinc-finger</keyword>
<dbReference type="GO" id="GO:0015935">
    <property type="term" value="C:small ribosomal subunit"/>
    <property type="evidence" value="ECO:0007669"/>
    <property type="project" value="InterPro"/>
</dbReference>
<accession>A0A151MLX2</accession>
<evidence type="ECO:0000256" key="12">
    <source>
        <dbReference type="RuleBase" id="RU003619"/>
    </source>
</evidence>
<dbReference type="AlphaFoldDB" id="A0A151MLX2"/>
<dbReference type="InterPro" id="IPR013083">
    <property type="entry name" value="Znf_RING/FYVE/PHD"/>
</dbReference>
<sequence length="514" mass="56138">MVYNALDVTSCPDITTKQARPRKRRPWIRAGATPRAAFSAAGAAGAAIMTDWESAPAVAETPDIKLFGKWSTDDVQISDISLQDYIAVKEKYAKYLPHSAGRYAAKRFRKAQCPIVERLTNSMMMHGRNNGKKLMTVRIVKHAFEIIHLLTGENPLQVLVNAIINSGPREDSTRIGRAGTVRRQAVDVSPLRRVNQAIWLLCTGAREAAFRNIKTIAECLADELINAAKGSSNSYAIKKKDELERVAKARGPQPASSFSRYVAAGLAQQELGERALGDVKETALGMAEERPGAMQAPEDQEQQWPDLQGAGGPEEEQEEEDTPPDCIICFMPYDRLFKVPKALGCGHAFCLECLARINVSSEEVNAVSCPVCRELTRLPHRKGLPGLPTRYDLLEQLPSVPGAPKGSIRFSRRKGLLYMLGGNGGHGGNQGWAWGRAPALPKPGSTLNTISLSVDVGRPEPRVAGRSLRRLSITSWPFCVAVAVAIVVTVGLIACGVYIFFWLPGWPSQYLAED</sequence>
<dbReference type="STRING" id="8496.A0A151MLX2"/>
<dbReference type="FunFam" id="1.10.455.10:FF:000003">
    <property type="entry name" value="40S ribosomal protein S5"/>
    <property type="match status" value="1"/>
</dbReference>
<comment type="function">
    <text evidence="9">Component of the small ribosomal subunit. The ribosome is a large ribonucleoprotein complex responsible for the synthesis of proteins in the cell. Part of the small subunit (SSU) processome, first precursor of the small eukaryotic ribosomal subunit. During the assembly of the SSU processome in the nucleolus, many ribosome biogenesis factors, an RNA chaperone and ribosomal proteins associate with the nascent pre-rRNA and work in concert to generate RNA folding, modifications, rearrangements and cleavage as well as targeted degradation of pre-ribosomal RNA by the RNA exosome.</text>
</comment>
<dbReference type="NCBIfam" id="NF003106">
    <property type="entry name" value="PRK04027.1"/>
    <property type="match status" value="1"/>
</dbReference>
<protein>
    <recommendedName>
        <fullName evidence="7">Small ribosomal subunit protein uS7</fullName>
    </recommendedName>
    <alternativeName>
        <fullName evidence="8">40S ribosomal protein S5</fullName>
    </alternativeName>
</protein>
<evidence type="ECO:0000256" key="2">
    <source>
        <dbReference type="ARBA" id="ARBA00022723"/>
    </source>
</evidence>
<evidence type="ECO:0000256" key="4">
    <source>
        <dbReference type="ARBA" id="ARBA00022833"/>
    </source>
</evidence>
<evidence type="ECO:0000256" key="13">
    <source>
        <dbReference type="SAM" id="MobiDB-lite"/>
    </source>
</evidence>
<keyword evidence="14" id="KW-0812">Transmembrane</keyword>
<evidence type="ECO:0000256" key="5">
    <source>
        <dbReference type="ARBA" id="ARBA00022980"/>
    </source>
</evidence>
<evidence type="ECO:0000256" key="7">
    <source>
        <dbReference type="ARBA" id="ARBA00044531"/>
    </source>
</evidence>
<dbReference type="InterPro" id="IPR027370">
    <property type="entry name" value="Znf-RING_euk"/>
</dbReference>
<evidence type="ECO:0000313" key="16">
    <source>
        <dbReference type="EMBL" id="KYO25547.1"/>
    </source>
</evidence>
<dbReference type="GO" id="GO:0022626">
    <property type="term" value="C:cytosolic ribosome"/>
    <property type="evidence" value="ECO:0007669"/>
    <property type="project" value="UniProtKB-ARBA"/>
</dbReference>
<evidence type="ECO:0000256" key="9">
    <source>
        <dbReference type="ARBA" id="ARBA00045441"/>
    </source>
</evidence>
<dbReference type="InterPro" id="IPR017907">
    <property type="entry name" value="Znf_RING_CS"/>
</dbReference>
<dbReference type="SUPFAM" id="SSF47973">
    <property type="entry name" value="Ribosomal protein S7"/>
    <property type="match status" value="1"/>
</dbReference>
<keyword evidence="6 12" id="KW-0687">Ribonucleoprotein</keyword>
<dbReference type="SUPFAM" id="SSF57850">
    <property type="entry name" value="RING/U-box"/>
    <property type="match status" value="1"/>
</dbReference>
<evidence type="ECO:0000256" key="10">
    <source>
        <dbReference type="ARBA" id="ARBA00046547"/>
    </source>
</evidence>
<dbReference type="Gene3D" id="3.30.40.10">
    <property type="entry name" value="Zinc/RING finger domain, C3HC4 (zinc finger)"/>
    <property type="match status" value="1"/>
</dbReference>
<evidence type="ECO:0000256" key="11">
    <source>
        <dbReference type="PROSITE-ProRule" id="PRU00175"/>
    </source>
</evidence>
<gene>
    <name evidence="16" type="primary">RPS5</name>
    <name evidence="16" type="ORF">Y1Q_0023977</name>
</gene>
<reference evidence="16 17" key="1">
    <citation type="journal article" date="2012" name="Genome Biol.">
        <title>Sequencing three crocodilian genomes to illuminate the evolution of archosaurs and amniotes.</title>
        <authorList>
            <person name="St John J.A."/>
            <person name="Braun E.L."/>
            <person name="Isberg S.R."/>
            <person name="Miles L.G."/>
            <person name="Chong A.Y."/>
            <person name="Gongora J."/>
            <person name="Dalzell P."/>
            <person name="Moran C."/>
            <person name="Bed'hom B."/>
            <person name="Abzhanov A."/>
            <person name="Burgess S.C."/>
            <person name="Cooksey A.M."/>
            <person name="Castoe T.A."/>
            <person name="Crawford N.G."/>
            <person name="Densmore L.D."/>
            <person name="Drew J.C."/>
            <person name="Edwards S.V."/>
            <person name="Faircloth B.C."/>
            <person name="Fujita M.K."/>
            <person name="Greenwold M.J."/>
            <person name="Hoffmann F.G."/>
            <person name="Howard J.M."/>
            <person name="Iguchi T."/>
            <person name="Janes D.E."/>
            <person name="Khan S.Y."/>
            <person name="Kohno S."/>
            <person name="de Koning A.J."/>
            <person name="Lance S.L."/>
            <person name="McCarthy F.M."/>
            <person name="McCormack J.E."/>
            <person name="Merchant M.E."/>
            <person name="Peterson D.G."/>
            <person name="Pollock D.D."/>
            <person name="Pourmand N."/>
            <person name="Raney B.J."/>
            <person name="Roessler K.A."/>
            <person name="Sanford J.R."/>
            <person name="Sawyer R.H."/>
            <person name="Schmidt C.J."/>
            <person name="Triplett E.W."/>
            <person name="Tuberville T.D."/>
            <person name="Venegas-Anaya M."/>
            <person name="Howard J.T."/>
            <person name="Jarvis E.D."/>
            <person name="Guillette L.J.Jr."/>
            <person name="Glenn T.C."/>
            <person name="Green R.E."/>
            <person name="Ray D.A."/>
        </authorList>
    </citation>
    <scope>NUCLEOTIDE SEQUENCE [LARGE SCALE GENOMIC DNA]</scope>
    <source>
        <strain evidence="16">KSC_2009_1</strain>
    </source>
</reference>
<dbReference type="Gene3D" id="1.10.455.10">
    <property type="entry name" value="Ribosomal protein S7 domain"/>
    <property type="match status" value="1"/>
</dbReference>
<dbReference type="GO" id="GO:0008270">
    <property type="term" value="F:zinc ion binding"/>
    <property type="evidence" value="ECO:0007669"/>
    <property type="project" value="UniProtKB-KW"/>
</dbReference>
<dbReference type="InterPro" id="IPR036823">
    <property type="entry name" value="Ribosomal_uS7_dom_sf"/>
</dbReference>
<dbReference type="InterPro" id="IPR023798">
    <property type="entry name" value="Ribosomal_uS7_dom"/>
</dbReference>
<dbReference type="GO" id="GO:0003735">
    <property type="term" value="F:structural constituent of ribosome"/>
    <property type="evidence" value="ECO:0007669"/>
    <property type="project" value="InterPro"/>
</dbReference>
<evidence type="ECO:0000313" key="17">
    <source>
        <dbReference type="Proteomes" id="UP000050525"/>
    </source>
</evidence>
<evidence type="ECO:0000256" key="8">
    <source>
        <dbReference type="ARBA" id="ARBA00044560"/>
    </source>
</evidence>
<dbReference type="eggNOG" id="KOG3291">
    <property type="taxonomic scope" value="Eukaryota"/>
</dbReference>
<evidence type="ECO:0000256" key="14">
    <source>
        <dbReference type="SAM" id="Phobius"/>
    </source>
</evidence>
<comment type="subunit">
    <text evidence="10">Component of the small ribosomal subunit. Part of the small subunit (SSU) processome, composed of more than 70 proteins and the RNA chaperone small nucleolar RNA (snoRNA) U3.</text>
</comment>
<dbReference type="GO" id="GO:0006412">
    <property type="term" value="P:translation"/>
    <property type="evidence" value="ECO:0007669"/>
    <property type="project" value="InterPro"/>
</dbReference>
<keyword evidence="17" id="KW-1185">Reference proteome</keyword>
<evidence type="ECO:0000259" key="15">
    <source>
        <dbReference type="PROSITE" id="PS50089"/>
    </source>
</evidence>